<dbReference type="STRING" id="1907666.DSM25559_5208"/>
<dbReference type="SUPFAM" id="SSF47413">
    <property type="entry name" value="lambda repressor-like DNA-binding domains"/>
    <property type="match status" value="1"/>
</dbReference>
<feature type="domain" description="HTH cro/C1-type" evidence="1">
    <location>
        <begin position="31"/>
        <end position="87"/>
    </location>
</feature>
<organism evidence="2 3">
    <name type="scientific">Agrobacterium rosae</name>
    <dbReference type="NCBI Taxonomy" id="1972867"/>
    <lineage>
        <taxon>Bacteria</taxon>
        <taxon>Pseudomonadati</taxon>
        <taxon>Pseudomonadota</taxon>
        <taxon>Alphaproteobacteria</taxon>
        <taxon>Hyphomicrobiales</taxon>
        <taxon>Rhizobiaceae</taxon>
        <taxon>Rhizobium/Agrobacterium group</taxon>
        <taxon>Agrobacterium</taxon>
    </lineage>
</organism>
<dbReference type="CDD" id="cd00093">
    <property type="entry name" value="HTH_XRE"/>
    <property type="match status" value="1"/>
</dbReference>
<dbReference type="InterPro" id="IPR010982">
    <property type="entry name" value="Lambda_DNA-bd_dom_sf"/>
</dbReference>
<dbReference type="InterPro" id="IPR001387">
    <property type="entry name" value="Cro/C1-type_HTH"/>
</dbReference>
<dbReference type="PROSITE" id="PS50943">
    <property type="entry name" value="HTH_CROC1"/>
    <property type="match status" value="1"/>
</dbReference>
<dbReference type="InterPro" id="IPR013435">
    <property type="entry name" value="Mobile_mystery_prot_A"/>
</dbReference>
<dbReference type="NCBIfam" id="TIGR02612">
    <property type="entry name" value="mob_myst_A"/>
    <property type="match status" value="1"/>
</dbReference>
<evidence type="ECO:0000259" key="1">
    <source>
        <dbReference type="PROSITE" id="PS50943"/>
    </source>
</evidence>
<sequence>MDQNELARKHLERKLSPLRSIALVPPARGWLRAIREALGLTGAQLAARLGVVPSRIPALEKAEANGGTTLKTMREAAEAMGCTFVYAIVPTKPLDEMLRARAVALADAELARVHHTMRLEDQALDARDLADARERLVASYLSGNPRRLWDKL</sequence>
<protein>
    <submittedName>
        <fullName evidence="2">Mobile mystery protein A</fullName>
    </submittedName>
</protein>
<gene>
    <name evidence="2" type="ORF">DSM25559_5208</name>
</gene>
<evidence type="ECO:0000313" key="2">
    <source>
        <dbReference type="EMBL" id="SCX35902.1"/>
    </source>
</evidence>
<dbReference type="GO" id="GO:0003677">
    <property type="term" value="F:DNA binding"/>
    <property type="evidence" value="ECO:0007669"/>
    <property type="project" value="InterPro"/>
</dbReference>
<dbReference type="SMART" id="SM00530">
    <property type="entry name" value="HTH_XRE"/>
    <property type="match status" value="1"/>
</dbReference>
<name>A0A1R3U317_9HYPH</name>
<evidence type="ECO:0000313" key="3">
    <source>
        <dbReference type="Proteomes" id="UP000187891"/>
    </source>
</evidence>
<dbReference type="AlphaFoldDB" id="A0A1R3U317"/>
<dbReference type="Proteomes" id="UP000187891">
    <property type="component" value="Unassembled WGS sequence"/>
</dbReference>
<reference evidence="3" key="1">
    <citation type="submission" date="2016-10" db="EMBL/GenBank/DDBJ databases">
        <authorList>
            <person name="Wibberg D."/>
        </authorList>
    </citation>
    <scope>NUCLEOTIDE SEQUENCE [LARGE SCALE GENOMIC DNA]</scope>
</reference>
<dbReference type="Pfam" id="PF01381">
    <property type="entry name" value="HTH_3"/>
    <property type="match status" value="1"/>
</dbReference>
<dbReference type="Gene3D" id="1.10.260.40">
    <property type="entry name" value="lambda repressor-like DNA-binding domains"/>
    <property type="match status" value="1"/>
</dbReference>
<dbReference type="RefSeq" id="WP_077123081.1">
    <property type="nucleotide sequence ID" value="NZ_FMUE01000024.1"/>
</dbReference>
<accession>A0A1R3U317</accession>
<proteinExistence type="predicted"/>
<dbReference type="EMBL" id="FMUE01000024">
    <property type="protein sequence ID" value="SCX35902.1"/>
    <property type="molecule type" value="Genomic_DNA"/>
</dbReference>